<evidence type="ECO:0000259" key="1">
    <source>
        <dbReference type="Pfam" id="PF04738"/>
    </source>
</evidence>
<proteinExistence type="predicted"/>
<feature type="domain" description="Lantibiotic dehydratase N-terminal" evidence="1">
    <location>
        <begin position="2"/>
        <end position="342"/>
    </location>
</feature>
<dbReference type="Pfam" id="PF04738">
    <property type="entry name" value="Lant_dehydr_N"/>
    <property type="match status" value="1"/>
</dbReference>
<dbReference type="NCBIfam" id="TIGR03891">
    <property type="entry name" value="thiopep_ocin"/>
    <property type="match status" value="1"/>
</dbReference>
<dbReference type="EMBL" id="BAABAS010000017">
    <property type="protein sequence ID" value="GAA4237279.1"/>
    <property type="molecule type" value="Genomic_DNA"/>
</dbReference>
<sequence length="670" mass="74706">MLARLAREHTGSRPWREYFAAFCDRYGTGTLVPLRTVVDSNAGLGLPRGYPGSPEAGGRHVFSERDRVLFALAAEATTRGDREIELTDAMVDRLLAAGGEPDSLPPHVDLGARIHATRLEALEHGDYTFTLVPGRAAGTLTSRFTSLVPGLEPVFAQVPTTAADVVPVQLSFTPTFPRAENVARVPRYLPDVISVGEHAHAGVIEVDDLAVTATTRRLHLVSLSLRRVVEPVVLHALALKQQPPLARLIGELSRALDGGWIGFDWGAAEMLPFRPRLRYGRAILSSARWRLSRTDLPSDVTVLDKALNQWQKTWRCPARVELRDFDQHLPLDLEVPAHREVLYRHLRANDDAVLVEAPEPEADNWCSGRAHTVVFPMTSQRKPVPGPRVEVLPVIGRDHGHVPGSSGASWLYAKLYVGEHHMNPLLVNELPTLLDDLGERAWWFVRYPQAREEQEDDHLRLRIHVDNDISRVLTAVAEWADRLRTDGRLNRTAFDTYYAETGRYLAIEEAESVFVADSRFVLALLTHVRGPKPVVVTALSMFDVATAFLGDRDQAATWLSRETPKATPDRADVEQVSRLARGRLLHDVPGWPQIAGAHQQRADAFGRYRSALPERTNIDAVLHSLLHMHHNRAIGVDREGEAVCLRLARQAAATWRACHGERHDHRPVVV</sequence>
<name>A0ABP8CBU0_9ACTN</name>
<accession>A0ABP8CBU0</accession>
<feature type="domain" description="Thiopeptide-type bacteriocin biosynthesis" evidence="2">
    <location>
        <begin position="410"/>
        <end position="651"/>
    </location>
</feature>
<protein>
    <recommendedName>
        <fullName evidence="5">Lantibiotic dehydratase</fullName>
    </recommendedName>
</protein>
<comment type="caution">
    <text evidence="3">The sequence shown here is derived from an EMBL/GenBank/DDBJ whole genome shotgun (WGS) entry which is preliminary data.</text>
</comment>
<gene>
    <name evidence="3" type="ORF">GCM10022254_48970</name>
</gene>
<dbReference type="Pfam" id="PF14028">
    <property type="entry name" value="Lant_dehydr_C"/>
    <property type="match status" value="1"/>
</dbReference>
<keyword evidence="4" id="KW-1185">Reference proteome</keyword>
<dbReference type="Proteomes" id="UP001501710">
    <property type="component" value="Unassembled WGS sequence"/>
</dbReference>
<dbReference type="InterPro" id="IPR006827">
    <property type="entry name" value="Lant_deHydtase_N"/>
</dbReference>
<evidence type="ECO:0000259" key="2">
    <source>
        <dbReference type="Pfam" id="PF14028"/>
    </source>
</evidence>
<evidence type="ECO:0008006" key="5">
    <source>
        <dbReference type="Google" id="ProtNLM"/>
    </source>
</evidence>
<evidence type="ECO:0000313" key="4">
    <source>
        <dbReference type="Proteomes" id="UP001501710"/>
    </source>
</evidence>
<organism evidence="3 4">
    <name type="scientific">Actinomadura meridiana</name>
    <dbReference type="NCBI Taxonomy" id="559626"/>
    <lineage>
        <taxon>Bacteria</taxon>
        <taxon>Bacillati</taxon>
        <taxon>Actinomycetota</taxon>
        <taxon>Actinomycetes</taxon>
        <taxon>Streptosporangiales</taxon>
        <taxon>Thermomonosporaceae</taxon>
        <taxon>Actinomadura</taxon>
    </lineage>
</organism>
<evidence type="ECO:0000313" key="3">
    <source>
        <dbReference type="EMBL" id="GAA4237279.1"/>
    </source>
</evidence>
<reference evidence="4" key="1">
    <citation type="journal article" date="2019" name="Int. J. Syst. Evol. Microbiol.">
        <title>The Global Catalogue of Microorganisms (GCM) 10K type strain sequencing project: providing services to taxonomists for standard genome sequencing and annotation.</title>
        <authorList>
            <consortium name="The Broad Institute Genomics Platform"/>
            <consortium name="The Broad Institute Genome Sequencing Center for Infectious Disease"/>
            <person name="Wu L."/>
            <person name="Ma J."/>
        </authorList>
    </citation>
    <scope>NUCLEOTIDE SEQUENCE [LARGE SCALE GENOMIC DNA]</scope>
    <source>
        <strain evidence="4">JCM 17440</strain>
    </source>
</reference>
<dbReference type="InterPro" id="IPR023809">
    <property type="entry name" value="Thiopep_bacteriocin_synth_dom"/>
</dbReference>